<name>A0ABR1HJZ0_9HYPO</name>
<reference evidence="1 2" key="1">
    <citation type="journal article" date="2025" name="Microbiol. Resour. Announc.">
        <title>Draft genome sequences for Neonectria magnoliae and Neonectria punicea, canker pathogens of Liriodendron tulipifera and Acer saccharum in West Virginia.</title>
        <authorList>
            <person name="Petronek H.M."/>
            <person name="Kasson M.T."/>
            <person name="Metheny A.M."/>
            <person name="Stauder C.M."/>
            <person name="Lovett B."/>
            <person name="Lynch S.C."/>
            <person name="Garnas J.R."/>
            <person name="Kasson L.R."/>
            <person name="Stajich J.E."/>
        </authorList>
    </citation>
    <scope>NUCLEOTIDE SEQUENCE [LARGE SCALE GENOMIC DNA]</scope>
    <source>
        <strain evidence="1 2">NRRL 64651</strain>
    </source>
</reference>
<dbReference type="InterPro" id="IPR016181">
    <property type="entry name" value="Acyl_CoA_acyltransferase"/>
</dbReference>
<protein>
    <recommendedName>
        <fullName evidence="3">N-acetyltransferase domain-containing protein</fullName>
    </recommendedName>
</protein>
<sequence>MDYTTVEIVDAFKSARLRYARADESDETLKKFIPQISQDPLIQAMTSPSMLQPTGKKEFDSYLRSVTDSLLGVAIYLLPEENPASNLPEGSTSNTKADSQSTIIGIMCIGWGGVSPSDRHHRNSDIGISLAKPYQGKGYGREAINWMLD</sequence>
<keyword evidence="2" id="KW-1185">Reference proteome</keyword>
<accession>A0ABR1HJZ0</accession>
<comment type="caution">
    <text evidence="1">The sequence shown here is derived from an EMBL/GenBank/DDBJ whole genome shotgun (WGS) entry which is preliminary data.</text>
</comment>
<dbReference type="Proteomes" id="UP001498421">
    <property type="component" value="Unassembled WGS sequence"/>
</dbReference>
<proteinExistence type="predicted"/>
<organism evidence="1 2">
    <name type="scientific">Neonectria magnoliae</name>
    <dbReference type="NCBI Taxonomy" id="2732573"/>
    <lineage>
        <taxon>Eukaryota</taxon>
        <taxon>Fungi</taxon>
        <taxon>Dikarya</taxon>
        <taxon>Ascomycota</taxon>
        <taxon>Pezizomycotina</taxon>
        <taxon>Sordariomycetes</taxon>
        <taxon>Hypocreomycetidae</taxon>
        <taxon>Hypocreales</taxon>
        <taxon>Nectriaceae</taxon>
        <taxon>Neonectria</taxon>
    </lineage>
</organism>
<evidence type="ECO:0008006" key="3">
    <source>
        <dbReference type="Google" id="ProtNLM"/>
    </source>
</evidence>
<dbReference type="Gene3D" id="3.40.630.30">
    <property type="match status" value="1"/>
</dbReference>
<dbReference type="SUPFAM" id="SSF55729">
    <property type="entry name" value="Acyl-CoA N-acyltransferases (Nat)"/>
    <property type="match status" value="1"/>
</dbReference>
<dbReference type="EMBL" id="JAZAVK010000124">
    <property type="protein sequence ID" value="KAK7421129.1"/>
    <property type="molecule type" value="Genomic_DNA"/>
</dbReference>
<dbReference type="CDD" id="cd04301">
    <property type="entry name" value="NAT_SF"/>
    <property type="match status" value="1"/>
</dbReference>
<evidence type="ECO:0000313" key="1">
    <source>
        <dbReference type="EMBL" id="KAK7421129.1"/>
    </source>
</evidence>
<gene>
    <name evidence="1" type="ORF">QQZ08_010058</name>
</gene>
<evidence type="ECO:0000313" key="2">
    <source>
        <dbReference type="Proteomes" id="UP001498421"/>
    </source>
</evidence>